<sequence length="268" mass="30126">MGPVLAWHKKSRRAKLALFFVSLAMLVVGFSLICVIAGDSPLVWVSYWPLWLLFVGVSLLITGPFSYTVLSAGADWCQYDLYRFGVHRRNHVVNLYALRQINFGSGPTVITLGLADDEDNIAMDRTDWQADRRIWDLVYNGILHSVAAGAKVAPQARRLLELDHVPALRYPNGGPRAIPVARLSDVQVWELMSDPLIRETMEQTGIGDMSAAAFREAFPTWPENALRNPANPAWFAEDTEPATDAAIPDERTADAEDERWVRFYRREG</sequence>
<evidence type="ECO:0000313" key="1">
    <source>
        <dbReference type="EMBL" id="PXY32380.1"/>
    </source>
</evidence>
<proteinExistence type="predicted"/>
<dbReference type="AlphaFoldDB" id="A0A2V4BAU8"/>
<evidence type="ECO:0000313" key="2">
    <source>
        <dbReference type="Proteomes" id="UP000249915"/>
    </source>
</evidence>
<accession>A0A2V4BAU8</accession>
<protein>
    <submittedName>
        <fullName evidence="1">Uncharacterized protein</fullName>
    </submittedName>
</protein>
<keyword evidence="2" id="KW-1185">Reference proteome</keyword>
<comment type="caution">
    <text evidence="1">The sequence shown here is derived from an EMBL/GenBank/DDBJ whole genome shotgun (WGS) entry which is preliminary data.</text>
</comment>
<dbReference type="EMBL" id="MASW01000001">
    <property type="protein sequence ID" value="PXY32380.1"/>
    <property type="molecule type" value="Genomic_DNA"/>
</dbReference>
<organism evidence="1 2">
    <name type="scientific">Prauserella muralis</name>
    <dbReference type="NCBI Taxonomy" id="588067"/>
    <lineage>
        <taxon>Bacteria</taxon>
        <taxon>Bacillati</taxon>
        <taxon>Actinomycetota</taxon>
        <taxon>Actinomycetes</taxon>
        <taxon>Pseudonocardiales</taxon>
        <taxon>Pseudonocardiaceae</taxon>
        <taxon>Prauserella</taxon>
    </lineage>
</organism>
<name>A0A2V4BAU8_9PSEU</name>
<reference evidence="1 2" key="1">
    <citation type="submission" date="2016-07" db="EMBL/GenBank/DDBJ databases">
        <title>Draft genome sequence of Prauserella muralis DSM 45305, isolated from a mould-covered wall in an indoor environment.</title>
        <authorList>
            <person name="Ruckert C."/>
            <person name="Albersmeier A."/>
            <person name="Jiang C.-L."/>
            <person name="Jiang Y."/>
            <person name="Kalinowski J."/>
            <person name="Schneider O."/>
            <person name="Winkler A."/>
            <person name="Zotchev S.B."/>
        </authorList>
    </citation>
    <scope>NUCLEOTIDE SEQUENCE [LARGE SCALE GENOMIC DNA]</scope>
    <source>
        <strain evidence="1 2">DSM 45305</strain>
    </source>
</reference>
<gene>
    <name evidence="1" type="ORF">BAY60_08930</name>
</gene>
<dbReference type="Proteomes" id="UP000249915">
    <property type="component" value="Unassembled WGS sequence"/>
</dbReference>